<dbReference type="RefSeq" id="WP_341415525.1">
    <property type="nucleotide sequence ID" value="NZ_JBBPCC010000006.1"/>
</dbReference>
<dbReference type="InterPro" id="IPR012851">
    <property type="entry name" value="Spore_coat_CotF-like"/>
</dbReference>
<comment type="caution">
    <text evidence="1">The sequence shown here is derived from an EMBL/GenBank/DDBJ whole genome shotgun (WGS) entry which is preliminary data.</text>
</comment>
<evidence type="ECO:0000313" key="1">
    <source>
        <dbReference type="EMBL" id="MEK8128444.1"/>
    </source>
</evidence>
<accession>A0ABU9DI52</accession>
<dbReference type="EMBL" id="JBBPCC010000006">
    <property type="protein sequence ID" value="MEK8128444.1"/>
    <property type="molecule type" value="Genomic_DNA"/>
</dbReference>
<dbReference type="Proteomes" id="UP001469365">
    <property type="component" value="Unassembled WGS sequence"/>
</dbReference>
<proteinExistence type="predicted"/>
<dbReference type="Pfam" id="PF07875">
    <property type="entry name" value="Coat_F"/>
    <property type="match status" value="1"/>
</dbReference>
<organism evidence="1 2">
    <name type="scientific">Paenibacillus filicis</name>
    <dbReference type="NCBI Taxonomy" id="669464"/>
    <lineage>
        <taxon>Bacteria</taxon>
        <taxon>Bacillati</taxon>
        <taxon>Bacillota</taxon>
        <taxon>Bacilli</taxon>
        <taxon>Bacillales</taxon>
        <taxon>Paenibacillaceae</taxon>
        <taxon>Paenibacillus</taxon>
    </lineage>
</organism>
<dbReference type="InterPro" id="IPR012347">
    <property type="entry name" value="Ferritin-like"/>
</dbReference>
<keyword evidence="1" id="KW-0946">Virion</keyword>
<dbReference type="Gene3D" id="1.20.1260.10">
    <property type="match status" value="1"/>
</dbReference>
<gene>
    <name evidence="1" type="ORF">WMW72_11060</name>
</gene>
<protein>
    <submittedName>
        <fullName evidence="1">Spore coat protein</fullName>
    </submittedName>
</protein>
<keyword evidence="2" id="KW-1185">Reference proteome</keyword>
<keyword evidence="1" id="KW-0167">Capsid protein</keyword>
<reference evidence="1 2" key="1">
    <citation type="submission" date="2024-04" db="EMBL/GenBank/DDBJ databases">
        <title>draft genome sequnece of Paenibacillus filicis.</title>
        <authorList>
            <person name="Kim D.-U."/>
        </authorList>
    </citation>
    <scope>NUCLEOTIDE SEQUENCE [LARGE SCALE GENOMIC DNA]</scope>
    <source>
        <strain evidence="1 2">KACC14197</strain>
    </source>
</reference>
<name>A0ABU9DI52_9BACL</name>
<sequence length="131" mass="14738">MNANSNLNAFMPDGDLLHTILADLKRTCREYTTAATEANCPAIRQLFTHLLNETLQLQGRLYQLMQQHNLYSTSSSALRQEIDKQVREYAQTAQETAQFVQSKSYNQGFQVPPAFTIGQGQSGSATHYYTS</sequence>
<evidence type="ECO:0000313" key="2">
    <source>
        <dbReference type="Proteomes" id="UP001469365"/>
    </source>
</evidence>